<dbReference type="Proteomes" id="UP000183410">
    <property type="component" value="Unassembled WGS sequence"/>
</dbReference>
<dbReference type="InterPro" id="IPR009080">
    <property type="entry name" value="tRNAsynth_Ia_anticodon-bd"/>
</dbReference>
<evidence type="ECO:0000256" key="5">
    <source>
        <dbReference type="ARBA" id="ARBA00022917"/>
    </source>
</evidence>
<dbReference type="CDD" id="cd00671">
    <property type="entry name" value="ArgRS_core"/>
    <property type="match status" value="1"/>
</dbReference>
<dbReference type="PRINTS" id="PR01038">
    <property type="entry name" value="TRNASYNTHARG"/>
</dbReference>
<evidence type="ECO:0000256" key="4">
    <source>
        <dbReference type="ARBA" id="ARBA00022840"/>
    </source>
</evidence>
<dbReference type="PANTHER" id="PTHR11956">
    <property type="entry name" value="ARGINYL-TRNA SYNTHETASE"/>
    <property type="match status" value="1"/>
</dbReference>
<accession>A0A1I2GQJ6</accession>
<protein>
    <recommendedName>
        <fullName evidence="8">Arginine--tRNA ligase</fullName>
        <ecNumber evidence="8">6.1.1.19</ecNumber>
    </recommendedName>
    <alternativeName>
        <fullName evidence="8">Arginyl-tRNA synthetase</fullName>
        <shortName evidence="8">ArgRS</shortName>
    </alternativeName>
</protein>
<evidence type="ECO:0000313" key="12">
    <source>
        <dbReference type="EMBL" id="SFF19742.1"/>
    </source>
</evidence>
<keyword evidence="13" id="KW-1185">Reference proteome</keyword>
<keyword evidence="6 8" id="KW-0030">Aminoacyl-tRNA synthetase</keyword>
<dbReference type="AlphaFoldDB" id="A0A1I2GQJ6"/>
<evidence type="ECO:0000259" key="10">
    <source>
        <dbReference type="SMART" id="SM00836"/>
    </source>
</evidence>
<comment type="subcellular location">
    <subcellularLocation>
        <location evidence="8">Cytoplasm</location>
    </subcellularLocation>
</comment>
<dbReference type="HAMAP" id="MF_00123">
    <property type="entry name" value="Arg_tRNA_synth"/>
    <property type="match status" value="1"/>
</dbReference>
<evidence type="ECO:0000256" key="2">
    <source>
        <dbReference type="ARBA" id="ARBA00022598"/>
    </source>
</evidence>
<dbReference type="GO" id="GO:0005737">
    <property type="term" value="C:cytoplasm"/>
    <property type="evidence" value="ECO:0007669"/>
    <property type="project" value="UniProtKB-SubCell"/>
</dbReference>
<sequence length="566" mass="63141">MMMLLMDKIALALANALALPEAEIRPLLEYPPDEELGDVAFPCFTLARTMKQSPANIAAQLEPLLADASWSVQAAGPYLNFKWNRELAAAQLIADWHSGSLMRAAIGNGERVIIDMSSPNIAKPFGIGHLRSTMIGNALYHILRKVGYETVSVNHLGDWGTQFGKMITAYLKWGDEQQLASDPIKGYLELYVRFHEEAEQHPELEDEARSWFAKLEAGDAEAVRCWSQFIADSLKEFNKLYARLGVSFDHFLGESFYNDKMDAVVQQLQEQNLLEESDGAQVVRLDEHELPPCLIRKSDGTSIYATRDLATAIYRHEEMKGSELLYVVGSEQSLHFRQLFLVLGKMGFAWAAACKHIPFGLMKLDGQKMSTRRGKVVFLEEVLDEAVQRALQKIEEKNPALAGKAEVAEAVGIGAVVFGDLKNTRMLAVDFVLEDVLNFEGETGPYVQYAYARTQRILAKAADGDVAAAPQPADYVYVTGDYAWLLMKMLLRYTAALGDAAKRHEPSILARYLIQLAQAFNRFYHHDKVLAGEEAERIVKLKLVQAAADVLKEGLELLGLKTPKEI</sequence>
<dbReference type="PANTHER" id="PTHR11956:SF5">
    <property type="entry name" value="ARGININE--TRNA LIGASE, CYTOPLASMIC"/>
    <property type="match status" value="1"/>
</dbReference>
<dbReference type="GO" id="GO:0004814">
    <property type="term" value="F:arginine-tRNA ligase activity"/>
    <property type="evidence" value="ECO:0007669"/>
    <property type="project" value="UniProtKB-UniRule"/>
</dbReference>
<dbReference type="Pfam" id="PF05746">
    <property type="entry name" value="DALR_1"/>
    <property type="match status" value="1"/>
</dbReference>
<evidence type="ECO:0000259" key="11">
    <source>
        <dbReference type="SMART" id="SM01016"/>
    </source>
</evidence>
<name>A0A1I2GQJ6_9BACL</name>
<dbReference type="SUPFAM" id="SSF52374">
    <property type="entry name" value="Nucleotidylyl transferase"/>
    <property type="match status" value="1"/>
</dbReference>
<dbReference type="InterPro" id="IPR008909">
    <property type="entry name" value="DALR_anticod-bd"/>
</dbReference>
<dbReference type="FunFam" id="3.40.50.620:FF:000116">
    <property type="entry name" value="Arginine--tRNA ligase"/>
    <property type="match status" value="1"/>
</dbReference>
<gene>
    <name evidence="8" type="primary">argS</name>
    <name evidence="12" type="ORF">SAMN04487969_11789</name>
</gene>
<keyword evidence="4 8" id="KW-0067">ATP-binding</keyword>
<proteinExistence type="inferred from homology"/>
<dbReference type="GO" id="GO:0006420">
    <property type="term" value="P:arginyl-tRNA aminoacylation"/>
    <property type="evidence" value="ECO:0007669"/>
    <property type="project" value="UniProtKB-UniRule"/>
</dbReference>
<dbReference type="EC" id="6.1.1.19" evidence="8"/>
<evidence type="ECO:0000256" key="7">
    <source>
        <dbReference type="ARBA" id="ARBA00049339"/>
    </source>
</evidence>
<keyword evidence="3 8" id="KW-0547">Nucleotide-binding</keyword>
<dbReference type="GO" id="GO:0005524">
    <property type="term" value="F:ATP binding"/>
    <property type="evidence" value="ECO:0007669"/>
    <property type="project" value="UniProtKB-UniRule"/>
</dbReference>
<dbReference type="Pfam" id="PF03485">
    <property type="entry name" value="Arg_tRNA_synt_N"/>
    <property type="match status" value="1"/>
</dbReference>
<evidence type="ECO:0000256" key="9">
    <source>
        <dbReference type="RuleBase" id="RU363038"/>
    </source>
</evidence>
<dbReference type="SMART" id="SM01016">
    <property type="entry name" value="Arg_tRNA_synt_N"/>
    <property type="match status" value="1"/>
</dbReference>
<dbReference type="Gene3D" id="3.40.50.620">
    <property type="entry name" value="HUPs"/>
    <property type="match status" value="1"/>
</dbReference>
<dbReference type="SMART" id="SM00836">
    <property type="entry name" value="DALR_1"/>
    <property type="match status" value="1"/>
</dbReference>
<evidence type="ECO:0000256" key="6">
    <source>
        <dbReference type="ARBA" id="ARBA00023146"/>
    </source>
</evidence>
<dbReference type="SUPFAM" id="SSF55190">
    <property type="entry name" value="Arginyl-tRNA synthetase (ArgRS), N-terminal 'additional' domain"/>
    <property type="match status" value="1"/>
</dbReference>
<dbReference type="EMBL" id="FONN01000017">
    <property type="protein sequence ID" value="SFF19742.1"/>
    <property type="molecule type" value="Genomic_DNA"/>
</dbReference>
<keyword evidence="2 8" id="KW-0436">Ligase</keyword>
<dbReference type="NCBIfam" id="TIGR00456">
    <property type="entry name" value="argS"/>
    <property type="match status" value="1"/>
</dbReference>
<dbReference type="InterPro" id="IPR036695">
    <property type="entry name" value="Arg-tRNA-synth_N_sf"/>
</dbReference>
<dbReference type="RefSeq" id="WP_143088627.1">
    <property type="nucleotide sequence ID" value="NZ_FONN01000017.1"/>
</dbReference>
<feature type="domain" description="DALR anticodon binding" evidence="10">
    <location>
        <begin position="447"/>
        <end position="566"/>
    </location>
</feature>
<dbReference type="InterPro" id="IPR035684">
    <property type="entry name" value="ArgRS_core"/>
</dbReference>
<evidence type="ECO:0000256" key="3">
    <source>
        <dbReference type="ARBA" id="ARBA00022741"/>
    </source>
</evidence>
<evidence type="ECO:0000256" key="8">
    <source>
        <dbReference type="HAMAP-Rule" id="MF_00123"/>
    </source>
</evidence>
<dbReference type="OrthoDB" id="9805987at2"/>
<feature type="domain" description="Arginyl tRNA synthetase N-terminal" evidence="11">
    <location>
        <begin position="3"/>
        <end position="83"/>
    </location>
</feature>
<dbReference type="InterPro" id="IPR014729">
    <property type="entry name" value="Rossmann-like_a/b/a_fold"/>
</dbReference>
<comment type="similarity">
    <text evidence="1 8 9">Belongs to the class-I aminoacyl-tRNA synthetase family.</text>
</comment>
<comment type="catalytic activity">
    <reaction evidence="7 8">
        <text>tRNA(Arg) + L-arginine + ATP = L-arginyl-tRNA(Arg) + AMP + diphosphate</text>
        <dbReference type="Rhea" id="RHEA:20301"/>
        <dbReference type="Rhea" id="RHEA-COMP:9658"/>
        <dbReference type="Rhea" id="RHEA-COMP:9673"/>
        <dbReference type="ChEBI" id="CHEBI:30616"/>
        <dbReference type="ChEBI" id="CHEBI:32682"/>
        <dbReference type="ChEBI" id="CHEBI:33019"/>
        <dbReference type="ChEBI" id="CHEBI:78442"/>
        <dbReference type="ChEBI" id="CHEBI:78513"/>
        <dbReference type="ChEBI" id="CHEBI:456215"/>
        <dbReference type="EC" id="6.1.1.19"/>
    </reaction>
</comment>
<keyword evidence="8" id="KW-0963">Cytoplasm</keyword>
<keyword evidence="5 8" id="KW-0648">Protein biosynthesis</keyword>
<organism evidence="12 13">
    <name type="scientific">Paenibacillus algorifonticola</name>
    <dbReference type="NCBI Taxonomy" id="684063"/>
    <lineage>
        <taxon>Bacteria</taxon>
        <taxon>Bacillati</taxon>
        <taxon>Bacillota</taxon>
        <taxon>Bacilli</taxon>
        <taxon>Bacillales</taxon>
        <taxon>Paenibacillaceae</taxon>
        <taxon>Paenibacillus</taxon>
    </lineage>
</organism>
<dbReference type="Gene3D" id="3.30.1360.70">
    <property type="entry name" value="Arginyl tRNA synthetase N-terminal domain"/>
    <property type="match status" value="1"/>
</dbReference>
<dbReference type="InterPro" id="IPR001278">
    <property type="entry name" value="Arg-tRNA-ligase"/>
</dbReference>
<dbReference type="Gene3D" id="1.10.730.10">
    <property type="entry name" value="Isoleucyl-tRNA Synthetase, Domain 1"/>
    <property type="match status" value="1"/>
</dbReference>
<reference evidence="13" key="1">
    <citation type="submission" date="2016-10" db="EMBL/GenBank/DDBJ databases">
        <authorList>
            <person name="Varghese N."/>
            <person name="Submissions S."/>
        </authorList>
    </citation>
    <scope>NUCLEOTIDE SEQUENCE [LARGE SCALE GENOMIC DNA]</scope>
    <source>
        <strain evidence="13">CGMCC 1.10223</strain>
    </source>
</reference>
<evidence type="ECO:0000256" key="1">
    <source>
        <dbReference type="ARBA" id="ARBA00005594"/>
    </source>
</evidence>
<dbReference type="InterPro" id="IPR005148">
    <property type="entry name" value="Arg-tRNA-synth_N"/>
</dbReference>
<dbReference type="SUPFAM" id="SSF47323">
    <property type="entry name" value="Anticodon-binding domain of a subclass of class I aminoacyl-tRNA synthetases"/>
    <property type="match status" value="1"/>
</dbReference>
<feature type="short sequence motif" description="'HIGH' region" evidence="8">
    <location>
        <begin position="119"/>
        <end position="129"/>
    </location>
</feature>
<dbReference type="Pfam" id="PF00750">
    <property type="entry name" value="tRNA-synt_1d"/>
    <property type="match status" value="1"/>
</dbReference>
<evidence type="ECO:0000313" key="13">
    <source>
        <dbReference type="Proteomes" id="UP000183410"/>
    </source>
</evidence>
<comment type="subunit">
    <text evidence="8">Monomer.</text>
</comment>